<dbReference type="Proteomes" id="UP000196138">
    <property type="component" value="Chromosome"/>
</dbReference>
<sequence length="144" mass="15253">MSDHTRLYRLLLCLALTGTGSVAWSQGAPGEDPVLLGGNVSYQAFPTAAEARSGALDPADDLPAWLRAKVSRYEAQSFTSNPNGIATDSDIVNTTRSAGTRKTCVQEVGSSTTMLRPGTASQVRQANNNTQVVVLRGDLVNVCR</sequence>
<organism evidence="2 3">
    <name type="scientific">Comamonas serinivorans</name>
    <dbReference type="NCBI Taxonomy" id="1082851"/>
    <lineage>
        <taxon>Bacteria</taxon>
        <taxon>Pseudomonadati</taxon>
        <taxon>Pseudomonadota</taxon>
        <taxon>Betaproteobacteria</taxon>
        <taxon>Burkholderiales</taxon>
        <taxon>Comamonadaceae</taxon>
        <taxon>Comamonas</taxon>
    </lineage>
</organism>
<reference evidence="2 3" key="1">
    <citation type="submission" date="2017-05" db="EMBL/GenBank/DDBJ databases">
        <authorList>
            <person name="Song R."/>
            <person name="Chenine A.L."/>
            <person name="Ruprecht R.M."/>
        </authorList>
    </citation>
    <scope>NUCLEOTIDE SEQUENCE [LARGE SCALE GENOMIC DNA]</scope>
    <source>
        <strain evidence="2 3">DSM 26136</strain>
    </source>
</reference>
<gene>
    <name evidence="2" type="ORF">CCO03_09510</name>
</gene>
<feature type="chain" id="PRO_5010990900" evidence="1">
    <location>
        <begin position="26"/>
        <end position="144"/>
    </location>
</feature>
<dbReference type="AlphaFoldDB" id="A0A1Y0EMK7"/>
<evidence type="ECO:0000313" key="2">
    <source>
        <dbReference type="EMBL" id="ARU04885.1"/>
    </source>
</evidence>
<evidence type="ECO:0000256" key="1">
    <source>
        <dbReference type="SAM" id="SignalP"/>
    </source>
</evidence>
<protein>
    <submittedName>
        <fullName evidence="2">Uncharacterized protein</fullName>
    </submittedName>
</protein>
<dbReference type="EMBL" id="CP021455">
    <property type="protein sequence ID" value="ARU04885.1"/>
    <property type="molecule type" value="Genomic_DNA"/>
</dbReference>
<name>A0A1Y0EMK7_9BURK</name>
<dbReference type="RefSeq" id="WP_087280334.1">
    <property type="nucleotide sequence ID" value="NZ_CP021455.1"/>
</dbReference>
<evidence type="ECO:0000313" key="3">
    <source>
        <dbReference type="Proteomes" id="UP000196138"/>
    </source>
</evidence>
<feature type="signal peptide" evidence="1">
    <location>
        <begin position="1"/>
        <end position="25"/>
    </location>
</feature>
<dbReference type="OrthoDB" id="8909104at2"/>
<dbReference type="KEGG" id="cser:CCO03_09510"/>
<keyword evidence="3" id="KW-1185">Reference proteome</keyword>
<keyword evidence="1" id="KW-0732">Signal</keyword>
<accession>A0A1Y0EMK7</accession>
<proteinExistence type="predicted"/>